<comment type="caution">
    <text evidence="5">The sequence shown here is derived from an EMBL/GenBank/DDBJ whole genome shotgun (WGS) entry which is preliminary data.</text>
</comment>
<dbReference type="Proteomes" id="UP000738349">
    <property type="component" value="Unassembled WGS sequence"/>
</dbReference>
<evidence type="ECO:0000313" key="5">
    <source>
        <dbReference type="EMBL" id="KAH7146116.1"/>
    </source>
</evidence>
<name>A0A9P9J3W0_9HYPO</name>
<dbReference type="GO" id="GO:0005524">
    <property type="term" value="F:ATP binding"/>
    <property type="evidence" value="ECO:0007669"/>
    <property type="project" value="UniProtKB-KW"/>
</dbReference>
<feature type="domain" description="Protein kinase" evidence="4">
    <location>
        <begin position="125"/>
        <end position="419"/>
    </location>
</feature>
<evidence type="ECO:0000256" key="2">
    <source>
        <dbReference type="ARBA" id="ARBA00022840"/>
    </source>
</evidence>
<sequence>MRWPLAVTRLLLGKGPSLRGLFAKQEKGALVDADEQRARQEAAIRAAQIPPDQQQVLIHNRQPDAVSRNGHRGANPEAEDEDAYTQDDESKPPPGVGANDQERRGRRSSHDHSRSHKATTKFGDYILGNTIGECEFGKVKLGWKKDGGVQVAIRLMKRDAIGSNPSRFAKINREVSILRATSHPNIVRLIDKVETDRYIGIILEYVSGGELFDYILNHRYLKDGAARRLFAQLVSGVGYLHKKGIVHRDLTLENLHLDQNRNIIITNFGSANTFDPNEDLSEEEELNLMDRDFVTRMGLYRLKPNGTRKGDLMLTSSGSPCYTAPEVVVGDSLYTARKADVWSCGIILYAMLAGHLPFDDDPANPESTNINLLYKYIVTTPLVFPTHVTPHARALLRQILVPSPRKRADLFEVARHSWLSEYAHLVEFLTSSTTLPARV</sequence>
<keyword evidence="2" id="KW-0067">ATP-binding</keyword>
<keyword evidence="6" id="KW-1185">Reference proteome</keyword>
<organism evidence="5 6">
    <name type="scientific">Dactylonectria macrodidyma</name>
    <dbReference type="NCBI Taxonomy" id="307937"/>
    <lineage>
        <taxon>Eukaryota</taxon>
        <taxon>Fungi</taxon>
        <taxon>Dikarya</taxon>
        <taxon>Ascomycota</taxon>
        <taxon>Pezizomycotina</taxon>
        <taxon>Sordariomycetes</taxon>
        <taxon>Hypocreomycetidae</taxon>
        <taxon>Hypocreales</taxon>
        <taxon>Nectriaceae</taxon>
        <taxon>Dactylonectria</taxon>
    </lineage>
</organism>
<dbReference type="PROSITE" id="PS50011">
    <property type="entry name" value="PROTEIN_KINASE_DOM"/>
    <property type="match status" value="1"/>
</dbReference>
<proteinExistence type="predicted"/>
<dbReference type="PANTHER" id="PTHR24346:SF110">
    <property type="entry name" value="NON-SPECIFIC SERINE_THREONINE PROTEIN KINASE"/>
    <property type="match status" value="1"/>
</dbReference>
<dbReference type="InterPro" id="IPR000719">
    <property type="entry name" value="Prot_kinase_dom"/>
</dbReference>
<evidence type="ECO:0000259" key="4">
    <source>
        <dbReference type="PROSITE" id="PS50011"/>
    </source>
</evidence>
<feature type="compositionally biased region" description="Basic and acidic residues" evidence="3">
    <location>
        <begin position="32"/>
        <end position="42"/>
    </location>
</feature>
<dbReference type="GO" id="GO:0005737">
    <property type="term" value="C:cytoplasm"/>
    <property type="evidence" value="ECO:0007669"/>
    <property type="project" value="TreeGrafter"/>
</dbReference>
<keyword evidence="1" id="KW-0547">Nucleotide-binding</keyword>
<accession>A0A9P9J3W0</accession>
<dbReference type="PANTHER" id="PTHR24346">
    <property type="entry name" value="MAP/MICROTUBULE AFFINITY-REGULATING KINASE"/>
    <property type="match status" value="1"/>
</dbReference>
<dbReference type="AlphaFoldDB" id="A0A9P9J3W0"/>
<feature type="compositionally biased region" description="Acidic residues" evidence="3">
    <location>
        <begin position="77"/>
        <end position="87"/>
    </location>
</feature>
<reference evidence="5" key="1">
    <citation type="journal article" date="2021" name="Nat. Commun.">
        <title>Genetic determinants of endophytism in the Arabidopsis root mycobiome.</title>
        <authorList>
            <person name="Mesny F."/>
            <person name="Miyauchi S."/>
            <person name="Thiergart T."/>
            <person name="Pickel B."/>
            <person name="Atanasova L."/>
            <person name="Karlsson M."/>
            <person name="Huettel B."/>
            <person name="Barry K.W."/>
            <person name="Haridas S."/>
            <person name="Chen C."/>
            <person name="Bauer D."/>
            <person name="Andreopoulos W."/>
            <person name="Pangilinan J."/>
            <person name="LaButti K."/>
            <person name="Riley R."/>
            <person name="Lipzen A."/>
            <person name="Clum A."/>
            <person name="Drula E."/>
            <person name="Henrissat B."/>
            <person name="Kohler A."/>
            <person name="Grigoriev I.V."/>
            <person name="Martin F.M."/>
            <person name="Hacquard S."/>
        </authorList>
    </citation>
    <scope>NUCLEOTIDE SEQUENCE</scope>
    <source>
        <strain evidence="5">MPI-CAGE-AT-0147</strain>
    </source>
</reference>
<dbReference type="SUPFAM" id="SSF56112">
    <property type="entry name" value="Protein kinase-like (PK-like)"/>
    <property type="match status" value="1"/>
</dbReference>
<evidence type="ECO:0000313" key="6">
    <source>
        <dbReference type="Proteomes" id="UP000738349"/>
    </source>
</evidence>
<dbReference type="OrthoDB" id="193931at2759"/>
<keyword evidence="5" id="KW-0808">Transferase</keyword>
<protein>
    <submittedName>
        <fullName evidence="5">Kinase-like domain-containing protein</fullName>
    </submittedName>
</protein>
<dbReference type="GO" id="GO:0004674">
    <property type="term" value="F:protein serine/threonine kinase activity"/>
    <property type="evidence" value="ECO:0007669"/>
    <property type="project" value="TreeGrafter"/>
</dbReference>
<gene>
    <name evidence="5" type="ORF">EDB81DRAFT_651336</name>
</gene>
<evidence type="ECO:0000256" key="3">
    <source>
        <dbReference type="SAM" id="MobiDB-lite"/>
    </source>
</evidence>
<dbReference type="Gene3D" id="1.10.510.10">
    <property type="entry name" value="Transferase(Phosphotransferase) domain 1"/>
    <property type="match status" value="1"/>
</dbReference>
<keyword evidence="5" id="KW-0418">Kinase</keyword>
<feature type="region of interest" description="Disordered" evidence="3">
    <location>
        <begin position="32"/>
        <end position="117"/>
    </location>
</feature>
<dbReference type="EMBL" id="JAGMUV010000008">
    <property type="protein sequence ID" value="KAH7146116.1"/>
    <property type="molecule type" value="Genomic_DNA"/>
</dbReference>
<evidence type="ECO:0000256" key="1">
    <source>
        <dbReference type="ARBA" id="ARBA00022741"/>
    </source>
</evidence>
<dbReference type="InterPro" id="IPR011009">
    <property type="entry name" value="Kinase-like_dom_sf"/>
</dbReference>
<dbReference type="GO" id="GO:0035556">
    <property type="term" value="P:intracellular signal transduction"/>
    <property type="evidence" value="ECO:0007669"/>
    <property type="project" value="TreeGrafter"/>
</dbReference>
<dbReference type="Pfam" id="PF00069">
    <property type="entry name" value="Pkinase"/>
    <property type="match status" value="1"/>
</dbReference>
<dbReference type="FunFam" id="1.10.510.10:FF:000571">
    <property type="entry name" value="Maternal embryonic leucine zipper kinase"/>
    <property type="match status" value="1"/>
</dbReference>
<feature type="compositionally biased region" description="Basic and acidic residues" evidence="3">
    <location>
        <begin position="100"/>
        <end position="112"/>
    </location>
</feature>